<dbReference type="AlphaFoldDB" id="A0A250XFY7"/>
<dbReference type="InterPro" id="IPR045069">
    <property type="entry name" value="MATE_euk"/>
</dbReference>
<comment type="similarity">
    <text evidence="2 6">Belongs to the multi antimicrobial extrusion (MATE) (TC 2.A.66.1) family.</text>
</comment>
<evidence type="ECO:0000256" key="4">
    <source>
        <dbReference type="ARBA" id="ARBA00022989"/>
    </source>
</evidence>
<comment type="subcellular location">
    <subcellularLocation>
        <location evidence="1">Membrane</location>
        <topology evidence="1">Multi-pass membrane protein</topology>
    </subcellularLocation>
</comment>
<reference evidence="8 9" key="1">
    <citation type="submission" date="2017-08" db="EMBL/GenBank/DDBJ databases">
        <title>Acidophilic green algal genome provides insights into adaptation to an acidic environment.</title>
        <authorList>
            <person name="Hirooka S."/>
            <person name="Hirose Y."/>
            <person name="Kanesaki Y."/>
            <person name="Higuchi S."/>
            <person name="Fujiwara T."/>
            <person name="Onuma R."/>
            <person name="Era A."/>
            <person name="Ohbayashi R."/>
            <person name="Uzuka A."/>
            <person name="Nozaki H."/>
            <person name="Yoshikawa H."/>
            <person name="Miyagishima S.Y."/>
        </authorList>
    </citation>
    <scope>NUCLEOTIDE SEQUENCE [LARGE SCALE GENOMIC DNA]</scope>
    <source>
        <strain evidence="8 9">NIES-2499</strain>
    </source>
</reference>
<feature type="transmembrane region" description="Helical" evidence="6">
    <location>
        <begin position="369"/>
        <end position="387"/>
    </location>
</feature>
<dbReference type="GO" id="GO:0015297">
    <property type="term" value="F:antiporter activity"/>
    <property type="evidence" value="ECO:0007669"/>
    <property type="project" value="InterPro"/>
</dbReference>
<dbReference type="Pfam" id="PF01554">
    <property type="entry name" value="MatE"/>
    <property type="match status" value="2"/>
</dbReference>
<dbReference type="Proteomes" id="UP000232323">
    <property type="component" value="Unassembled WGS sequence"/>
</dbReference>
<feature type="transmembrane region" description="Helical" evidence="6">
    <location>
        <begin position="173"/>
        <end position="191"/>
    </location>
</feature>
<evidence type="ECO:0000256" key="6">
    <source>
        <dbReference type="RuleBase" id="RU004914"/>
    </source>
</evidence>
<feature type="transmembrane region" description="Helical" evidence="6">
    <location>
        <begin position="96"/>
        <end position="120"/>
    </location>
</feature>
<feature type="transmembrane region" description="Helical" evidence="6">
    <location>
        <begin position="289"/>
        <end position="314"/>
    </location>
</feature>
<evidence type="ECO:0000256" key="5">
    <source>
        <dbReference type="ARBA" id="ARBA00023136"/>
    </source>
</evidence>
<name>A0A250XFY7_9CHLO</name>
<keyword evidence="9" id="KW-1185">Reference proteome</keyword>
<evidence type="ECO:0000256" key="7">
    <source>
        <dbReference type="SAM" id="MobiDB-lite"/>
    </source>
</evidence>
<evidence type="ECO:0000256" key="1">
    <source>
        <dbReference type="ARBA" id="ARBA00004141"/>
    </source>
</evidence>
<proteinExistence type="inferred from homology"/>
<gene>
    <name evidence="8" type="ORF">CEUSTIGMA_g9415.t1</name>
</gene>
<dbReference type="OrthoDB" id="543973at2759"/>
<feature type="transmembrane region" description="Helical" evidence="6">
    <location>
        <begin position="140"/>
        <end position="161"/>
    </location>
</feature>
<dbReference type="GO" id="GO:0016020">
    <property type="term" value="C:membrane"/>
    <property type="evidence" value="ECO:0007669"/>
    <property type="project" value="UniProtKB-SubCell"/>
</dbReference>
<protein>
    <recommendedName>
        <fullName evidence="6">Protein DETOXIFICATION</fullName>
    </recommendedName>
    <alternativeName>
        <fullName evidence="6">Multidrug and toxic compound extrusion protein</fullName>
    </alternativeName>
</protein>
<accession>A0A250XFY7</accession>
<keyword evidence="4 6" id="KW-1133">Transmembrane helix</keyword>
<feature type="transmembrane region" description="Helical" evidence="6">
    <location>
        <begin position="335"/>
        <end position="354"/>
    </location>
</feature>
<evidence type="ECO:0000256" key="2">
    <source>
        <dbReference type="ARBA" id="ARBA00010199"/>
    </source>
</evidence>
<organism evidence="8 9">
    <name type="scientific">Chlamydomonas eustigma</name>
    <dbReference type="NCBI Taxonomy" id="1157962"/>
    <lineage>
        <taxon>Eukaryota</taxon>
        <taxon>Viridiplantae</taxon>
        <taxon>Chlorophyta</taxon>
        <taxon>core chlorophytes</taxon>
        <taxon>Chlorophyceae</taxon>
        <taxon>CS clade</taxon>
        <taxon>Chlamydomonadales</taxon>
        <taxon>Chlamydomonadaceae</taxon>
        <taxon>Chlamydomonas</taxon>
    </lineage>
</organism>
<dbReference type="STRING" id="1157962.A0A250XFY7"/>
<feature type="transmembrane region" description="Helical" evidence="6">
    <location>
        <begin position="20"/>
        <end position="48"/>
    </location>
</feature>
<dbReference type="InterPro" id="IPR002528">
    <property type="entry name" value="MATE_fam"/>
</dbReference>
<evidence type="ECO:0000256" key="3">
    <source>
        <dbReference type="ARBA" id="ARBA00022692"/>
    </source>
</evidence>
<dbReference type="GO" id="GO:0042910">
    <property type="term" value="F:xenobiotic transmembrane transporter activity"/>
    <property type="evidence" value="ECO:0007669"/>
    <property type="project" value="InterPro"/>
</dbReference>
<dbReference type="NCBIfam" id="TIGR00797">
    <property type="entry name" value="matE"/>
    <property type="match status" value="1"/>
</dbReference>
<comment type="caution">
    <text evidence="8">The sequence shown here is derived from an EMBL/GenBank/DDBJ whole genome shotgun (WGS) entry which is preliminary data.</text>
</comment>
<dbReference type="CDD" id="cd13132">
    <property type="entry name" value="MATE_eukaryotic"/>
    <property type="match status" value="1"/>
</dbReference>
<feature type="transmembrane region" description="Helical" evidence="6">
    <location>
        <begin position="203"/>
        <end position="223"/>
    </location>
</feature>
<dbReference type="EMBL" id="BEGY01000074">
    <property type="protein sequence ID" value="GAX81987.1"/>
    <property type="molecule type" value="Genomic_DNA"/>
</dbReference>
<dbReference type="GO" id="GO:1990961">
    <property type="term" value="P:xenobiotic detoxification by transmembrane export across the plasma membrane"/>
    <property type="evidence" value="ECO:0007669"/>
    <property type="project" value="InterPro"/>
</dbReference>
<feature type="transmembrane region" description="Helical" evidence="6">
    <location>
        <begin position="68"/>
        <end position="84"/>
    </location>
</feature>
<feature type="transmembrane region" description="Helical" evidence="6">
    <location>
        <begin position="437"/>
        <end position="461"/>
    </location>
</feature>
<keyword evidence="3 6" id="KW-0812">Transmembrane</keyword>
<feature type="transmembrane region" description="Helical" evidence="6">
    <location>
        <begin position="244"/>
        <end position="269"/>
    </location>
</feature>
<dbReference type="PANTHER" id="PTHR11206">
    <property type="entry name" value="MULTIDRUG RESISTANCE PROTEIN"/>
    <property type="match status" value="1"/>
</dbReference>
<evidence type="ECO:0000313" key="9">
    <source>
        <dbReference type="Proteomes" id="UP000232323"/>
    </source>
</evidence>
<feature type="region of interest" description="Disordered" evidence="7">
    <location>
        <begin position="517"/>
        <end position="544"/>
    </location>
</feature>
<evidence type="ECO:0000313" key="8">
    <source>
        <dbReference type="EMBL" id="GAX81987.1"/>
    </source>
</evidence>
<feature type="transmembrane region" description="Helical" evidence="6">
    <location>
        <begin position="408"/>
        <end position="431"/>
    </location>
</feature>
<sequence length="544" mass="57915">MEDPLLDDQPKTKLSPLRELGNVLTLAIPCIVTTAAQQVIIMSSQVFAGQIGTNELAASALANTWWNLMYYFLLGATFALDTLGSQAYGSQDYNMLATWSLCACVFLSVLSIPFAAALWYSKGVAVVLFGQEEEGPVAALVETFCRLLIPGVLPMIWGLVLQKHMQTQNAVGPPALVAGLTIGFSIVANYFGVQWFGFDGVSMASTASRVFMCVSMGIAVIFYERSQGTKWFDPLTWRLFSSRFSTALSSPILKVMLALGIPGAFMMGLEAASFELTTAMAGYLGTEQVSAHASVFAIGCMAFICGPFGIALAATIRVGNLLGQGDAAAARLSGWVSIALGTSFMAVIGALMYAYKDSIGYLFTKDDDVMVAMLATIVPLASVYQAMNGALGCASGVLRGMGRQEQLMVFNFVGFWGVGVLSGFLLTFHYGLGLVGLWSGITAGVTVVMSLNVGLVALVNWESEVVKASKAAIEEERSEPSTRTLTISSSIRRTVVDVAATYHGPVYINPHSRSSYAPISPMGTPPTGGPPGIMVHQQQDEEQL</sequence>
<keyword evidence="5 6" id="KW-0472">Membrane</keyword>